<evidence type="ECO:0000259" key="5">
    <source>
        <dbReference type="SMART" id="SM00047"/>
    </source>
</evidence>
<accession>A0ABT7VPM7</accession>
<feature type="chain" id="PRO_5046116049" evidence="4">
    <location>
        <begin position="25"/>
        <end position="370"/>
    </location>
</feature>
<comment type="caution">
    <text evidence="6">The sequence shown here is derived from an EMBL/GenBank/DDBJ whole genome shotgun (WGS) entry which is preliminary data.</text>
</comment>
<evidence type="ECO:0000313" key="7">
    <source>
        <dbReference type="Proteomes" id="UP001529423"/>
    </source>
</evidence>
<dbReference type="Proteomes" id="UP001529423">
    <property type="component" value="Unassembled WGS sequence"/>
</dbReference>
<feature type="region of interest" description="Disordered" evidence="3">
    <location>
        <begin position="75"/>
        <end position="97"/>
    </location>
</feature>
<evidence type="ECO:0000313" key="6">
    <source>
        <dbReference type="EMBL" id="MDM8334541.1"/>
    </source>
</evidence>
<evidence type="ECO:0000256" key="3">
    <source>
        <dbReference type="SAM" id="MobiDB-lite"/>
    </source>
</evidence>
<dbReference type="RefSeq" id="WP_289561138.1">
    <property type="nucleotide sequence ID" value="NZ_JAUDEO010000058.1"/>
</dbReference>
<keyword evidence="7" id="KW-1185">Reference proteome</keyword>
<gene>
    <name evidence="6" type="ORF">QUW46_08170</name>
</gene>
<dbReference type="PANTHER" id="PTHR33308:SF9">
    <property type="entry name" value="PEPTIDOGLYCAN HYDROLASE FLGJ"/>
    <property type="match status" value="1"/>
</dbReference>
<dbReference type="Pfam" id="PF01832">
    <property type="entry name" value="Glucosaminidase"/>
    <property type="match status" value="1"/>
</dbReference>
<keyword evidence="4" id="KW-0732">Signal</keyword>
<feature type="domain" description="Mannosyl-glycoprotein endo-beta-N-acetylglucosamidase-like" evidence="5">
    <location>
        <begin position="157"/>
        <end position="310"/>
    </location>
</feature>
<proteinExistence type="inferred from homology"/>
<dbReference type="SMART" id="SM00047">
    <property type="entry name" value="LYZ2"/>
    <property type="match status" value="1"/>
</dbReference>
<reference evidence="6" key="2">
    <citation type="submission" date="2023-06" db="EMBL/GenBank/DDBJ databases">
        <authorList>
            <person name="Zeman M."/>
            <person name="Kubasova T."/>
            <person name="Jahodarova E."/>
            <person name="Nykrynova M."/>
            <person name="Rychlik I."/>
        </authorList>
    </citation>
    <scope>NUCLEOTIDE SEQUENCE</scope>
    <source>
        <strain evidence="6">105_WCHN</strain>
    </source>
</reference>
<name>A0ABT7VPM7_9LACO</name>
<dbReference type="InterPro" id="IPR002901">
    <property type="entry name" value="MGlyc_endo_b_GlcNAc-like_dom"/>
</dbReference>
<reference evidence="6" key="1">
    <citation type="submission" date="2023-06" db="EMBL/GenBank/DDBJ databases">
        <title>Identification and characterization of horizontal gene transfer across gut microbiota members of farm animals based on homology search.</title>
        <authorList>
            <person name="Schwarzerova J."/>
            <person name="Nykrynova M."/>
            <person name="Jureckova K."/>
            <person name="Cejkova D."/>
            <person name="Rychlik I."/>
        </authorList>
    </citation>
    <scope>NUCLEOTIDE SEQUENCE</scope>
    <source>
        <strain evidence="6">105_WCHN</strain>
    </source>
</reference>
<protein>
    <submittedName>
        <fullName evidence="6">Glucosaminidase domain-containing protein</fullName>
    </submittedName>
</protein>
<evidence type="ECO:0000256" key="4">
    <source>
        <dbReference type="SAM" id="SignalP"/>
    </source>
</evidence>
<sequence length="370" mass="40864">MKKQFGAAAVTIMLIMGSSAPAFAAAGSVQGWALADAEQAVLNQRPVDENEIRQHGEEYTQAFLTSFAQVSSSYQQAYRQGMQDGQGGRPATPPAGRVGRIAYQRGYERGTRLQQPPVDSGPLPATPPVGNQPVPTTGEPPLVATPQTPDREDYPPQELTPDQAKFIRRIAKSAQKVGMEYDLYPSVIIAQAALESNWGASGLARQPYHNLFGVKGTFRGRAVRQPTTEYNQEGKQLKINDYFRWYDNDYQSLCDYAETLNDPLYEGVHRSKATSYRKATRALLGRYATDPRYDRKLNRVIDSYHLTKYDRAVPTGTRENKASVITPPVAEPTVHDSPATVQRHHRLSWLSVVGGVGSAGALGLLRRFIN</sequence>
<feature type="signal peptide" evidence="4">
    <location>
        <begin position="1"/>
        <end position="24"/>
    </location>
</feature>
<dbReference type="PANTHER" id="PTHR33308">
    <property type="entry name" value="PEPTIDOGLYCAN HYDROLASE FLGJ"/>
    <property type="match status" value="1"/>
</dbReference>
<organism evidence="6 7">
    <name type="scientific">Limosilactobacillus panis</name>
    <dbReference type="NCBI Taxonomy" id="47493"/>
    <lineage>
        <taxon>Bacteria</taxon>
        <taxon>Bacillati</taxon>
        <taxon>Bacillota</taxon>
        <taxon>Bacilli</taxon>
        <taxon>Lactobacillales</taxon>
        <taxon>Lactobacillaceae</taxon>
        <taxon>Limosilactobacillus</taxon>
    </lineage>
</organism>
<comment type="similarity">
    <text evidence="1">Belongs to the glycosyl hydrolase 73 family.</text>
</comment>
<dbReference type="InterPro" id="IPR051056">
    <property type="entry name" value="Glycosyl_Hydrolase_73"/>
</dbReference>
<dbReference type="EMBL" id="JAUDEO010000058">
    <property type="protein sequence ID" value="MDM8334541.1"/>
    <property type="molecule type" value="Genomic_DNA"/>
</dbReference>
<evidence type="ECO:0000256" key="1">
    <source>
        <dbReference type="ARBA" id="ARBA00010266"/>
    </source>
</evidence>
<feature type="region of interest" description="Disordered" evidence="3">
    <location>
        <begin position="109"/>
        <end position="158"/>
    </location>
</feature>
<evidence type="ECO:0000256" key="2">
    <source>
        <dbReference type="ARBA" id="ARBA00022801"/>
    </source>
</evidence>
<keyword evidence="2" id="KW-0378">Hydrolase</keyword>